<keyword evidence="3" id="KW-1185">Reference proteome</keyword>
<feature type="compositionally biased region" description="Basic and acidic residues" evidence="1">
    <location>
        <begin position="252"/>
        <end position="270"/>
    </location>
</feature>
<protein>
    <submittedName>
        <fullName evidence="2">Uncharacterized protein</fullName>
    </submittedName>
</protein>
<gene>
    <name evidence="2" type="ORF">JD82_03807</name>
</gene>
<evidence type="ECO:0000313" key="2">
    <source>
        <dbReference type="EMBL" id="TWH21936.1"/>
    </source>
</evidence>
<evidence type="ECO:0000256" key="1">
    <source>
        <dbReference type="SAM" id="MobiDB-lite"/>
    </source>
</evidence>
<evidence type="ECO:0000313" key="3">
    <source>
        <dbReference type="Proteomes" id="UP000317303"/>
    </source>
</evidence>
<dbReference type="AlphaFoldDB" id="A0A660CF13"/>
<dbReference type="Proteomes" id="UP000317303">
    <property type="component" value="Unassembled WGS sequence"/>
</dbReference>
<dbReference type="EMBL" id="VLJV01000001">
    <property type="protein sequence ID" value="TWH21936.1"/>
    <property type="molecule type" value="Genomic_DNA"/>
</dbReference>
<sequence>MAPTAPRPTPHQDALLDRTGIISASSRGSTVPPRPGINRSGAAGFMAFVLMVLAGVTGLSEVDGGGGASTLIAGDDVSSQAPVPDVAPPGGSRPDSPSDGQERPRQPSGDVAGPPAPVAPAPSVPQEVPTVDTPEPVTSPPAPAGPVRAVAAEADVAEANAAAEGAESALGGAARSGGVSRAGVASPPRSPADAADRVRTDVEAATDAAMRDLRHRLRTTLLQQQPAMVTERAAQPHRPEVEVRHAPQPPADVRDAHRDAHRHVDVESHHRQVPQQGTAPVPRSSFHEESESSEAPESHAPESPAPEAHAPETPAPETHAPETHVPQAMREFEDRAQEFGDHGDGGAEHGLEGRFEGRLDDGHDPSVPGGGFGPYLATR</sequence>
<dbReference type="RefSeq" id="WP_030529976.1">
    <property type="nucleotide sequence ID" value="NZ_JOIJ01000001.1"/>
</dbReference>
<organism evidence="2 3">
    <name type="scientific">Prauserella rugosa</name>
    <dbReference type="NCBI Taxonomy" id="43354"/>
    <lineage>
        <taxon>Bacteria</taxon>
        <taxon>Bacillati</taxon>
        <taxon>Actinomycetota</taxon>
        <taxon>Actinomycetes</taxon>
        <taxon>Pseudonocardiales</taxon>
        <taxon>Pseudonocardiaceae</taxon>
        <taxon>Prauserella</taxon>
    </lineage>
</organism>
<feature type="compositionally biased region" description="Basic and acidic residues" evidence="1">
    <location>
        <begin position="285"/>
        <end position="300"/>
    </location>
</feature>
<comment type="caution">
    <text evidence="2">The sequence shown here is derived from an EMBL/GenBank/DDBJ whole genome shotgun (WGS) entry which is preliminary data.</text>
</comment>
<feature type="region of interest" description="Disordered" evidence="1">
    <location>
        <begin position="70"/>
        <end position="145"/>
    </location>
</feature>
<feature type="compositionally biased region" description="Low complexity" evidence="1">
    <location>
        <begin position="301"/>
        <end position="318"/>
    </location>
</feature>
<feature type="compositionally biased region" description="Low complexity" evidence="1">
    <location>
        <begin position="88"/>
        <end position="99"/>
    </location>
</feature>
<feature type="region of interest" description="Disordered" evidence="1">
    <location>
        <begin position="225"/>
        <end position="379"/>
    </location>
</feature>
<feature type="compositionally biased region" description="Pro residues" evidence="1">
    <location>
        <begin position="114"/>
        <end position="123"/>
    </location>
</feature>
<feature type="compositionally biased region" description="Low complexity" evidence="1">
    <location>
        <begin position="172"/>
        <end position="193"/>
    </location>
</feature>
<feature type="compositionally biased region" description="Basic and acidic residues" evidence="1">
    <location>
        <begin position="330"/>
        <end position="364"/>
    </location>
</feature>
<proteinExistence type="predicted"/>
<feature type="region of interest" description="Disordered" evidence="1">
    <location>
        <begin position="172"/>
        <end position="199"/>
    </location>
</feature>
<accession>A0A660CF13</accession>
<reference evidence="2 3" key="1">
    <citation type="submission" date="2019-07" db="EMBL/GenBank/DDBJ databases">
        <title>R&amp;d 2014.</title>
        <authorList>
            <person name="Klenk H.-P."/>
        </authorList>
    </citation>
    <scope>NUCLEOTIDE SEQUENCE [LARGE SCALE GENOMIC DNA]</scope>
    <source>
        <strain evidence="2 3">DSM 43194</strain>
    </source>
</reference>
<name>A0A660CF13_9PSEU</name>